<evidence type="ECO:0000259" key="12">
    <source>
        <dbReference type="SMART" id="SM00471"/>
    </source>
</evidence>
<comment type="catalytic activity">
    <reaction evidence="11">
        <text>guanosine 3',5'-bis(diphosphate) + H2O = GDP + diphosphate + H(+)</text>
        <dbReference type="Rhea" id="RHEA:14253"/>
        <dbReference type="ChEBI" id="CHEBI:15377"/>
        <dbReference type="ChEBI" id="CHEBI:15378"/>
        <dbReference type="ChEBI" id="CHEBI:33019"/>
        <dbReference type="ChEBI" id="CHEBI:58189"/>
        <dbReference type="ChEBI" id="CHEBI:77828"/>
        <dbReference type="EC" id="3.1.7.2"/>
    </reaction>
</comment>
<keyword evidence="14" id="KW-1185">Reference proteome</keyword>
<dbReference type="FunFam" id="1.10.3210.10:FF:000012">
    <property type="entry name" value="HD domain containing 3"/>
    <property type="match status" value="1"/>
</dbReference>
<evidence type="ECO:0000256" key="2">
    <source>
        <dbReference type="ARBA" id="ARBA00022723"/>
    </source>
</evidence>
<evidence type="ECO:0000256" key="6">
    <source>
        <dbReference type="ARBA" id="ARBA00037781"/>
    </source>
</evidence>
<evidence type="ECO:0000256" key="3">
    <source>
        <dbReference type="ARBA" id="ARBA00022801"/>
    </source>
</evidence>
<comment type="function">
    <text evidence="6">ppGpp hydrolyzing enzyme involved in starvation response.</text>
</comment>
<sequence>MFACEKHSDQRRKDPEQTPYINHPIGVASFLVEAGVTDLVTLQAALLHDTIEDTDTTPQEITALFGEAVCRVVLECTDDMALPPSERKRIQVRKAASASYDAKLVKLADKLYNLLDLCRAVPVGWTPRRVQAYFAWSKQVIDCCAGTSPILEARLNYLFEHGTFTFNGMSIG</sequence>
<keyword evidence="2" id="KW-0479">Metal-binding</keyword>
<evidence type="ECO:0000256" key="1">
    <source>
        <dbReference type="ARBA" id="ARBA00001936"/>
    </source>
</evidence>
<name>A0A4Q0A0W6_9FUNG</name>
<proteinExistence type="inferred from homology"/>
<dbReference type="PANTHER" id="PTHR46246">
    <property type="entry name" value="GUANOSINE-3',5'-BIS(DIPHOSPHATE) 3'-PYROPHOSPHOHYDROLASE MESH1"/>
    <property type="match status" value="1"/>
</dbReference>
<dbReference type="CDD" id="cd00077">
    <property type="entry name" value="HDc"/>
    <property type="match status" value="1"/>
</dbReference>
<evidence type="ECO:0000256" key="7">
    <source>
        <dbReference type="ARBA" id="ARBA00038354"/>
    </source>
</evidence>
<dbReference type="InterPro" id="IPR003607">
    <property type="entry name" value="HD/PDEase_dom"/>
</dbReference>
<comment type="cofactor">
    <cofactor evidence="1">
        <name>Mn(2+)</name>
        <dbReference type="ChEBI" id="CHEBI:29035"/>
    </cofactor>
</comment>
<evidence type="ECO:0000256" key="5">
    <source>
        <dbReference type="ARBA" id="ARBA00024387"/>
    </source>
</evidence>
<dbReference type="AlphaFoldDB" id="A0A4Q0A0W6"/>
<dbReference type="Proteomes" id="UP000268162">
    <property type="component" value="Unassembled WGS sequence"/>
</dbReference>
<dbReference type="GO" id="GO:0046872">
    <property type="term" value="F:metal ion binding"/>
    <property type="evidence" value="ECO:0007669"/>
    <property type="project" value="UniProtKB-KW"/>
</dbReference>
<dbReference type="Pfam" id="PF13328">
    <property type="entry name" value="HD_4"/>
    <property type="match status" value="1"/>
</dbReference>
<evidence type="ECO:0000256" key="10">
    <source>
        <dbReference type="ARBA" id="ARBA00041770"/>
    </source>
</evidence>
<dbReference type="EMBL" id="ML002254">
    <property type="protein sequence ID" value="RKP39657.1"/>
    <property type="molecule type" value="Genomic_DNA"/>
</dbReference>
<evidence type="ECO:0000256" key="8">
    <source>
        <dbReference type="ARBA" id="ARBA00040793"/>
    </source>
</evidence>
<dbReference type="STRING" id="215637.A0A4Q0A0W6"/>
<dbReference type="SMART" id="SM00471">
    <property type="entry name" value="HDc"/>
    <property type="match status" value="1"/>
</dbReference>
<evidence type="ECO:0000313" key="13">
    <source>
        <dbReference type="EMBL" id="RKP39657.1"/>
    </source>
</evidence>
<accession>A0A4Q0A0W6</accession>
<gene>
    <name evidence="13" type="ORF">BJ085DRAFT_42928</name>
</gene>
<dbReference type="EC" id="3.1.7.2" evidence="5"/>
<organism evidence="13 14">
    <name type="scientific">Dimargaris cristalligena</name>
    <dbReference type="NCBI Taxonomy" id="215637"/>
    <lineage>
        <taxon>Eukaryota</taxon>
        <taxon>Fungi</taxon>
        <taxon>Fungi incertae sedis</taxon>
        <taxon>Zoopagomycota</taxon>
        <taxon>Kickxellomycotina</taxon>
        <taxon>Dimargaritomycetes</taxon>
        <taxon>Dimargaritales</taxon>
        <taxon>Dimargaritaceae</taxon>
        <taxon>Dimargaris</taxon>
    </lineage>
</organism>
<dbReference type="PANTHER" id="PTHR46246:SF1">
    <property type="entry name" value="GUANOSINE-3',5'-BIS(DIPHOSPHATE) 3'-PYROPHOSPHOHYDROLASE MESH1"/>
    <property type="match status" value="1"/>
</dbReference>
<evidence type="ECO:0000256" key="9">
    <source>
        <dbReference type="ARBA" id="ARBA00041464"/>
    </source>
</evidence>
<dbReference type="Gene3D" id="1.10.3210.10">
    <property type="entry name" value="Hypothetical protein af1432"/>
    <property type="match status" value="1"/>
</dbReference>
<evidence type="ECO:0000256" key="11">
    <source>
        <dbReference type="ARBA" id="ARBA00047968"/>
    </source>
</evidence>
<evidence type="ECO:0000256" key="4">
    <source>
        <dbReference type="ARBA" id="ARBA00023211"/>
    </source>
</evidence>
<keyword evidence="3" id="KW-0378">Hydrolase</keyword>
<feature type="domain" description="HD/PDEase" evidence="12">
    <location>
        <begin position="16"/>
        <end position="123"/>
    </location>
</feature>
<dbReference type="GO" id="GO:0008893">
    <property type="term" value="F:guanosine-3',5'-bis(diphosphate) 3'-diphosphatase activity"/>
    <property type="evidence" value="ECO:0007669"/>
    <property type="project" value="UniProtKB-EC"/>
</dbReference>
<comment type="similarity">
    <text evidence="7">Belongs to the MESH1 family.</text>
</comment>
<keyword evidence="4" id="KW-0464">Manganese</keyword>
<protein>
    <recommendedName>
        <fullName evidence="8">Guanosine-3',5'-bis(diphosphate) 3'-pyrophosphohydrolase MESH1</fullName>
        <ecNumber evidence="5">3.1.7.2</ecNumber>
    </recommendedName>
    <alternativeName>
        <fullName evidence="9">Metazoan SpoT homolog 1</fullName>
    </alternativeName>
    <alternativeName>
        <fullName evidence="10">Penta-phosphate guanosine-3'-pyrophosphohydrolase</fullName>
    </alternativeName>
</protein>
<evidence type="ECO:0000313" key="14">
    <source>
        <dbReference type="Proteomes" id="UP000268162"/>
    </source>
</evidence>
<dbReference type="SUPFAM" id="SSF109604">
    <property type="entry name" value="HD-domain/PDEase-like"/>
    <property type="match status" value="1"/>
</dbReference>
<dbReference type="InterPro" id="IPR052194">
    <property type="entry name" value="MESH1"/>
</dbReference>
<reference evidence="14" key="1">
    <citation type="journal article" date="2018" name="Nat. Microbiol.">
        <title>Leveraging single-cell genomics to expand the fungal tree of life.</title>
        <authorList>
            <person name="Ahrendt S.R."/>
            <person name="Quandt C.A."/>
            <person name="Ciobanu D."/>
            <person name="Clum A."/>
            <person name="Salamov A."/>
            <person name="Andreopoulos B."/>
            <person name="Cheng J.F."/>
            <person name="Woyke T."/>
            <person name="Pelin A."/>
            <person name="Henrissat B."/>
            <person name="Reynolds N.K."/>
            <person name="Benny G.L."/>
            <person name="Smith M.E."/>
            <person name="James T.Y."/>
            <person name="Grigoriev I.V."/>
        </authorList>
    </citation>
    <scope>NUCLEOTIDE SEQUENCE [LARGE SCALE GENOMIC DNA]</scope>
    <source>
        <strain evidence="14">RSA 468</strain>
    </source>
</reference>